<sequence length="296" mass="32905">MQGNPSQPFLEPEPYDTSIPWKSTSVITDKTLDTLAPNLCHLETLHITGCPKVTNRGVFSVISQNVSGIANLGIEGLSPRFDMAEFRRDCDRSGALASLKSITLTIHQQILVEDWTREVTGLLSSDIPLEAFNIYSTGAFFESPVTSQFWENIIAAHQHRLVRFSVHRMMIGLHSIGEICRRCRKLEQLFVVVEPGSLGQLGEHLSTAKGLRTVHVNYPLMDASQSDSEPPVLSPDEAFKLVEGCSSTITQFGCNTRVWKVDREVLTENGVPVGVRKRLARYDSPDIPEAFLVVRT</sequence>
<evidence type="ECO:0000313" key="1">
    <source>
        <dbReference type="EMBL" id="KAL0565393.1"/>
    </source>
</evidence>
<accession>A0ABR3ER66</accession>
<evidence type="ECO:0000313" key="2">
    <source>
        <dbReference type="Proteomes" id="UP001465976"/>
    </source>
</evidence>
<dbReference type="Gene3D" id="3.80.10.10">
    <property type="entry name" value="Ribonuclease Inhibitor"/>
    <property type="match status" value="1"/>
</dbReference>
<keyword evidence="2" id="KW-1185">Reference proteome</keyword>
<gene>
    <name evidence="1" type="ORF">V5O48_016630</name>
</gene>
<organism evidence="1 2">
    <name type="scientific">Marasmius crinis-equi</name>
    <dbReference type="NCBI Taxonomy" id="585013"/>
    <lineage>
        <taxon>Eukaryota</taxon>
        <taxon>Fungi</taxon>
        <taxon>Dikarya</taxon>
        <taxon>Basidiomycota</taxon>
        <taxon>Agaricomycotina</taxon>
        <taxon>Agaricomycetes</taxon>
        <taxon>Agaricomycetidae</taxon>
        <taxon>Agaricales</taxon>
        <taxon>Marasmiineae</taxon>
        <taxon>Marasmiaceae</taxon>
        <taxon>Marasmius</taxon>
    </lineage>
</organism>
<comment type="caution">
    <text evidence="1">The sequence shown here is derived from an EMBL/GenBank/DDBJ whole genome shotgun (WGS) entry which is preliminary data.</text>
</comment>
<dbReference type="Proteomes" id="UP001465976">
    <property type="component" value="Unassembled WGS sequence"/>
</dbReference>
<proteinExistence type="predicted"/>
<dbReference type="InterPro" id="IPR032675">
    <property type="entry name" value="LRR_dom_sf"/>
</dbReference>
<name>A0ABR3ER66_9AGAR</name>
<dbReference type="EMBL" id="JBAHYK010002284">
    <property type="protein sequence ID" value="KAL0565393.1"/>
    <property type="molecule type" value="Genomic_DNA"/>
</dbReference>
<reference evidence="1 2" key="1">
    <citation type="submission" date="2024-02" db="EMBL/GenBank/DDBJ databases">
        <title>A draft genome for the cacao thread blight pathogen Marasmius crinis-equi.</title>
        <authorList>
            <person name="Cohen S.P."/>
            <person name="Baruah I.K."/>
            <person name="Amoako-Attah I."/>
            <person name="Bukari Y."/>
            <person name="Meinhardt L.W."/>
            <person name="Bailey B.A."/>
        </authorList>
    </citation>
    <scope>NUCLEOTIDE SEQUENCE [LARGE SCALE GENOMIC DNA]</scope>
    <source>
        <strain evidence="1 2">GH-76</strain>
    </source>
</reference>
<protein>
    <submittedName>
        <fullName evidence="1">Uncharacterized protein</fullName>
    </submittedName>
</protein>